<feature type="chain" id="PRO_5031151213" evidence="2">
    <location>
        <begin position="19"/>
        <end position="346"/>
    </location>
</feature>
<accession>A0A7W6JWQ3</accession>
<evidence type="ECO:0000256" key="2">
    <source>
        <dbReference type="SAM" id="SignalP"/>
    </source>
</evidence>
<dbReference type="PROSITE" id="PS00141">
    <property type="entry name" value="ASP_PROTEASE"/>
    <property type="match status" value="2"/>
</dbReference>
<dbReference type="CDD" id="cd05483">
    <property type="entry name" value="retropepsin_like_bacteria"/>
    <property type="match status" value="1"/>
</dbReference>
<sequence length="346" mass="37165">MKRLAVLLLLPLAATAGARDLTQNPTEHAPPPTVRVQDPDLTLPTPEDVEATLLALGEIDKRLTVPVAVGNSGPYNFIIDTGAERTVIARELAGSLRLGAASPVIITSMTGRDTVGTVIVPGLSIKSIGEQHTIVAPALEARNLGALGLLGIDTLRNHQVTIDFEKGTMAVRPSVKRKAVSRRDPDEIIVTAKNVFGQLIVTDAYYGSTRIQVVLDTGSQVTMGNSALRKRVGRNALKAQRIQLTSVTGAQTSADYTKVPDILIGKVRFGEMPVAFADVTPFERFGLTKRPALLLGMDALRAFRRVDIDFPNRQVRFLMPEGAVSRRSYTGSRIPGAETGGSVHSY</sequence>
<organism evidence="3 4">
    <name type="scientific">Sphingomonas kyeonggiensis</name>
    <dbReference type="NCBI Taxonomy" id="1268553"/>
    <lineage>
        <taxon>Bacteria</taxon>
        <taxon>Pseudomonadati</taxon>
        <taxon>Pseudomonadota</taxon>
        <taxon>Alphaproteobacteria</taxon>
        <taxon>Sphingomonadales</taxon>
        <taxon>Sphingomonadaceae</taxon>
        <taxon>Sphingomonas</taxon>
    </lineage>
</organism>
<dbReference type="InterPro" id="IPR001969">
    <property type="entry name" value="Aspartic_peptidase_AS"/>
</dbReference>
<dbReference type="SUPFAM" id="SSF50630">
    <property type="entry name" value="Acid proteases"/>
    <property type="match status" value="2"/>
</dbReference>
<evidence type="ECO:0000313" key="4">
    <source>
        <dbReference type="Proteomes" id="UP000557392"/>
    </source>
</evidence>
<dbReference type="GO" id="GO:0004190">
    <property type="term" value="F:aspartic-type endopeptidase activity"/>
    <property type="evidence" value="ECO:0007669"/>
    <property type="project" value="InterPro"/>
</dbReference>
<dbReference type="Proteomes" id="UP000557392">
    <property type="component" value="Unassembled WGS sequence"/>
</dbReference>
<gene>
    <name evidence="3" type="ORF">GGR46_004536</name>
</gene>
<dbReference type="Gene3D" id="2.40.70.10">
    <property type="entry name" value="Acid Proteases"/>
    <property type="match status" value="2"/>
</dbReference>
<evidence type="ECO:0000256" key="1">
    <source>
        <dbReference type="SAM" id="MobiDB-lite"/>
    </source>
</evidence>
<feature type="region of interest" description="Disordered" evidence="1">
    <location>
        <begin position="20"/>
        <end position="42"/>
    </location>
</feature>
<dbReference type="RefSeq" id="WP_184000297.1">
    <property type="nucleotide sequence ID" value="NZ_JACIEH010000004.1"/>
</dbReference>
<comment type="caution">
    <text evidence="3">The sequence shown here is derived from an EMBL/GenBank/DDBJ whole genome shotgun (WGS) entry which is preliminary data.</text>
</comment>
<keyword evidence="2" id="KW-0732">Signal</keyword>
<dbReference type="InterPro" id="IPR021109">
    <property type="entry name" value="Peptidase_aspartic_dom_sf"/>
</dbReference>
<protein>
    <submittedName>
        <fullName evidence="3">Putative aspartyl protease</fullName>
    </submittedName>
</protein>
<keyword evidence="4" id="KW-1185">Reference proteome</keyword>
<dbReference type="EMBL" id="JACIEH010000004">
    <property type="protein sequence ID" value="MBB4100947.1"/>
    <property type="molecule type" value="Genomic_DNA"/>
</dbReference>
<feature type="signal peptide" evidence="2">
    <location>
        <begin position="1"/>
        <end position="18"/>
    </location>
</feature>
<dbReference type="InterPro" id="IPR034122">
    <property type="entry name" value="Retropepsin-like_bacterial"/>
</dbReference>
<evidence type="ECO:0000313" key="3">
    <source>
        <dbReference type="EMBL" id="MBB4100947.1"/>
    </source>
</evidence>
<name>A0A7W6JWQ3_9SPHN</name>
<dbReference type="GO" id="GO:0006508">
    <property type="term" value="P:proteolysis"/>
    <property type="evidence" value="ECO:0007669"/>
    <property type="project" value="UniProtKB-KW"/>
</dbReference>
<keyword evidence="3" id="KW-0378">Hydrolase</keyword>
<proteinExistence type="predicted"/>
<dbReference type="Pfam" id="PF13650">
    <property type="entry name" value="Asp_protease_2"/>
    <property type="match status" value="2"/>
</dbReference>
<keyword evidence="3" id="KW-0645">Protease</keyword>
<reference evidence="3 4" key="1">
    <citation type="submission" date="2020-08" db="EMBL/GenBank/DDBJ databases">
        <title>Genomic Encyclopedia of Type Strains, Phase IV (KMG-IV): sequencing the most valuable type-strain genomes for metagenomic binning, comparative biology and taxonomic classification.</title>
        <authorList>
            <person name="Goeker M."/>
        </authorList>
    </citation>
    <scope>NUCLEOTIDE SEQUENCE [LARGE SCALE GENOMIC DNA]</scope>
    <source>
        <strain evidence="3 4">DSM 101806</strain>
    </source>
</reference>
<dbReference type="AlphaFoldDB" id="A0A7W6JWQ3"/>